<evidence type="ECO:0000256" key="18">
    <source>
        <dbReference type="SAM" id="Phobius"/>
    </source>
</evidence>
<comment type="similarity">
    <text evidence="2">Belongs to the cation transport ATPase (P-type) (TC 3.A.3) family. Type IIA subfamily.</text>
</comment>
<evidence type="ECO:0000259" key="19">
    <source>
        <dbReference type="SMART" id="SM00831"/>
    </source>
</evidence>
<dbReference type="InterPro" id="IPR001757">
    <property type="entry name" value="P_typ_ATPase"/>
</dbReference>
<evidence type="ECO:0000256" key="1">
    <source>
        <dbReference type="ARBA" id="ARBA00004651"/>
    </source>
</evidence>
<comment type="catalytic activity">
    <reaction evidence="17">
        <text>Ca(2+)(in) + ATP + H2O = Ca(2+)(out) + ADP + phosphate + H(+)</text>
        <dbReference type="Rhea" id="RHEA:18105"/>
        <dbReference type="ChEBI" id="CHEBI:15377"/>
        <dbReference type="ChEBI" id="CHEBI:15378"/>
        <dbReference type="ChEBI" id="CHEBI:29108"/>
        <dbReference type="ChEBI" id="CHEBI:30616"/>
        <dbReference type="ChEBI" id="CHEBI:43474"/>
        <dbReference type="ChEBI" id="CHEBI:456216"/>
        <dbReference type="EC" id="7.2.2.10"/>
    </reaction>
</comment>
<dbReference type="Pfam" id="PF00689">
    <property type="entry name" value="Cation_ATPase_C"/>
    <property type="match status" value="1"/>
</dbReference>
<evidence type="ECO:0000256" key="14">
    <source>
        <dbReference type="ARBA" id="ARBA00022989"/>
    </source>
</evidence>
<keyword evidence="7 18" id="KW-0812">Transmembrane</keyword>
<dbReference type="GO" id="GO:0046872">
    <property type="term" value="F:metal ion binding"/>
    <property type="evidence" value="ECO:0007669"/>
    <property type="project" value="UniProtKB-KW"/>
</dbReference>
<dbReference type="PRINTS" id="PR00120">
    <property type="entry name" value="HATPASE"/>
</dbReference>
<feature type="transmembrane region" description="Helical" evidence="18">
    <location>
        <begin position="274"/>
        <end position="298"/>
    </location>
</feature>
<comment type="subcellular location">
    <subcellularLocation>
        <location evidence="1">Cell membrane</location>
        <topology evidence="1">Multi-pass membrane protein</topology>
    </subcellularLocation>
</comment>
<evidence type="ECO:0000256" key="13">
    <source>
        <dbReference type="ARBA" id="ARBA00022967"/>
    </source>
</evidence>
<feature type="transmembrane region" description="Helical" evidence="18">
    <location>
        <begin position="244"/>
        <end position="262"/>
    </location>
</feature>
<evidence type="ECO:0000256" key="15">
    <source>
        <dbReference type="ARBA" id="ARBA00023065"/>
    </source>
</evidence>
<feature type="transmembrane region" description="Helical" evidence="18">
    <location>
        <begin position="56"/>
        <end position="74"/>
    </location>
</feature>
<dbReference type="Pfam" id="PF00122">
    <property type="entry name" value="E1-E2_ATPase"/>
    <property type="match status" value="1"/>
</dbReference>
<dbReference type="RefSeq" id="WP_103895905.1">
    <property type="nucleotide sequence ID" value="NZ_FNUK01000009.1"/>
</dbReference>
<dbReference type="Gene3D" id="1.20.1110.10">
    <property type="entry name" value="Calcium-transporting ATPase, transmembrane domain"/>
    <property type="match status" value="2"/>
</dbReference>
<dbReference type="InterPro" id="IPR023214">
    <property type="entry name" value="HAD_sf"/>
</dbReference>
<keyword evidence="15" id="KW-0406">Ion transport</keyword>
<dbReference type="NCBIfam" id="TIGR01522">
    <property type="entry name" value="ATPase-IIA2_Ca"/>
    <property type="match status" value="1"/>
</dbReference>
<feature type="transmembrane region" description="Helical" evidence="18">
    <location>
        <begin position="80"/>
        <end position="96"/>
    </location>
</feature>
<dbReference type="Gene3D" id="3.40.50.1000">
    <property type="entry name" value="HAD superfamily/HAD-like"/>
    <property type="match status" value="2"/>
</dbReference>
<keyword evidence="9" id="KW-0547">Nucleotide-binding</keyword>
<dbReference type="InterPro" id="IPR018303">
    <property type="entry name" value="ATPase_P-typ_P_site"/>
</dbReference>
<dbReference type="InterPro" id="IPR005782">
    <property type="entry name" value="P-type_ATPase_IIA"/>
</dbReference>
<evidence type="ECO:0000256" key="5">
    <source>
        <dbReference type="ARBA" id="ARBA00022475"/>
    </source>
</evidence>
<dbReference type="PANTHER" id="PTHR42861">
    <property type="entry name" value="CALCIUM-TRANSPORTING ATPASE"/>
    <property type="match status" value="1"/>
</dbReference>
<evidence type="ECO:0000256" key="4">
    <source>
        <dbReference type="ARBA" id="ARBA00022448"/>
    </source>
</evidence>
<evidence type="ECO:0000256" key="6">
    <source>
        <dbReference type="ARBA" id="ARBA00022568"/>
    </source>
</evidence>
<dbReference type="NCBIfam" id="TIGR01494">
    <property type="entry name" value="ATPase_P-type"/>
    <property type="match status" value="4"/>
</dbReference>
<sequence length="867" mass="96081">MRPYYLLTKEEILKELETNENGISDQEAKRRLEKYGYNEFKEKKSKTMFQRFLDQFKDFLVIILIVAAIISGFVGEIADSIIILLVVIINAILGVIQENKAEQSLKALKKMAQPLALVIREGVSKEVPVREIVPGDVVILEAGRYVPADLRLIETSNLKIEESSLTGESVPVEKNSDVLEEDNIPIGDRKNMAFMSSMVTYGRGKGVVVSTGMKTEIGKIADMLSSVEEEQTPLQKKLEEAGKWMGIAALIICGIMFFVGILRGNNILEMFMTSIALAVAAIPEGLPAVVTIVLAVGVQKMIKRNAIIRKLPAVETLGCATVICSDKTGTLTQNKMTVKQIYTINGLSDKKALIIANLCNDTKIVEENGKLRTLGDPTETALIDFAFKLGIDKRKLDEMYPRIDEIPFDSDRKLMSTFNKVDNLIEVNVKGAPDILLSRCKYILDNENIREITSDDLEKIKRANEEMAKKALRVLAVAYKQVENIDKENAEKDLIFVGLIGMIDPPREEAKEAVEKCKTAGIKPVMITGDHKITAIAIAKELGILKSEEEAITGAELEKMSDKELLDNVKKYSVYARVSPEHKVRIVEAWKKQGQIVAMTGDGVNDAPALKIANIGAAMGITGTDVAKEAADMVLTDDNFATIVAAVEEGRTIYSNIKKSISYLLSCNVGEIFTLFVATLLGWAEPLLPIHILWVNLVTDSLPALALGVEPAEKEVMKQPPRDPNEGIFSKGAGIRIILQGMLIGALTLFAYWYGVRYGKERGLSFDEYELIGRTMAFFTLSLSQLVHAFNNRLELKSVIANGMFKNKYLNLAVLISFLIQLIVLSTPFLRNIFKVTLLNRELISVVVLCSIAPLVFVEIVKFIRRR</sequence>
<dbReference type="Gene3D" id="3.40.1110.10">
    <property type="entry name" value="Calcium-transporting ATPase, cytoplasmic domain N"/>
    <property type="match status" value="2"/>
</dbReference>
<accession>A0A1H5UKS8</accession>
<feature type="transmembrane region" description="Helical" evidence="18">
    <location>
        <begin position="690"/>
        <end position="712"/>
    </location>
</feature>
<dbReference type="EC" id="7.2.2.10" evidence="3"/>
<dbReference type="GO" id="GO:0005524">
    <property type="term" value="F:ATP binding"/>
    <property type="evidence" value="ECO:0007669"/>
    <property type="project" value="UniProtKB-KW"/>
</dbReference>
<dbReference type="InterPro" id="IPR023298">
    <property type="entry name" value="ATPase_P-typ_TM_dom_sf"/>
</dbReference>
<keyword evidence="13" id="KW-1278">Translocase</keyword>
<dbReference type="FunFam" id="3.40.50.1000:FF:000001">
    <property type="entry name" value="Phospholipid-transporting ATPase IC"/>
    <property type="match status" value="1"/>
</dbReference>
<keyword evidence="14 18" id="KW-1133">Transmembrane helix</keyword>
<evidence type="ECO:0000256" key="3">
    <source>
        <dbReference type="ARBA" id="ARBA00012790"/>
    </source>
</evidence>
<dbReference type="SUPFAM" id="SSF81660">
    <property type="entry name" value="Metal cation-transporting ATPase, ATP-binding domain N"/>
    <property type="match status" value="1"/>
</dbReference>
<dbReference type="SFLD" id="SFLDS00003">
    <property type="entry name" value="Haloacid_Dehalogenase"/>
    <property type="match status" value="1"/>
</dbReference>
<keyword evidence="10" id="KW-0106">Calcium</keyword>
<evidence type="ECO:0000256" key="11">
    <source>
        <dbReference type="ARBA" id="ARBA00022840"/>
    </source>
</evidence>
<dbReference type="FunFam" id="2.70.150.10:FF:000016">
    <property type="entry name" value="Calcium-transporting P-type ATPase putative"/>
    <property type="match status" value="1"/>
</dbReference>
<dbReference type="GO" id="GO:0005388">
    <property type="term" value="F:P-type calcium transporter activity"/>
    <property type="evidence" value="ECO:0007669"/>
    <property type="project" value="UniProtKB-EC"/>
</dbReference>
<dbReference type="Pfam" id="PF00690">
    <property type="entry name" value="Cation_ATPase_N"/>
    <property type="match status" value="1"/>
</dbReference>
<keyword evidence="12" id="KW-0460">Magnesium</keyword>
<dbReference type="InterPro" id="IPR044492">
    <property type="entry name" value="P_typ_ATPase_HD_dom"/>
</dbReference>
<evidence type="ECO:0000256" key="7">
    <source>
        <dbReference type="ARBA" id="ARBA00022692"/>
    </source>
</evidence>
<feature type="domain" description="Cation-transporting P-type ATPase N-terminal" evidence="19">
    <location>
        <begin position="3"/>
        <end position="76"/>
    </location>
</feature>
<dbReference type="InterPro" id="IPR006408">
    <property type="entry name" value="P-type_ATPase_IIB"/>
</dbReference>
<dbReference type="Pfam" id="PF13246">
    <property type="entry name" value="Cation_ATPase"/>
    <property type="match status" value="1"/>
</dbReference>
<dbReference type="InterPro" id="IPR036412">
    <property type="entry name" value="HAD-like_sf"/>
</dbReference>
<dbReference type="AlphaFoldDB" id="A0A1H5UKS8"/>
<dbReference type="CDD" id="cd02089">
    <property type="entry name" value="P-type_ATPase_Ca_prok"/>
    <property type="match status" value="1"/>
</dbReference>
<evidence type="ECO:0000256" key="17">
    <source>
        <dbReference type="ARBA" id="ARBA00048694"/>
    </source>
</evidence>
<dbReference type="InterPro" id="IPR023299">
    <property type="entry name" value="ATPase_P-typ_cyto_dom_N"/>
</dbReference>
<keyword evidence="21" id="KW-1185">Reference proteome</keyword>
<name>A0A1H5UKS8_9CLOT</name>
<dbReference type="GO" id="GO:0140352">
    <property type="term" value="P:export from cell"/>
    <property type="evidence" value="ECO:0007669"/>
    <property type="project" value="UniProtKB-ARBA"/>
</dbReference>
<dbReference type="InterPro" id="IPR006413">
    <property type="entry name" value="P-type_ATPase_IIA_PMR1"/>
</dbReference>
<evidence type="ECO:0000256" key="10">
    <source>
        <dbReference type="ARBA" id="ARBA00022837"/>
    </source>
</evidence>
<keyword evidence="4" id="KW-0813">Transport</keyword>
<evidence type="ECO:0000256" key="8">
    <source>
        <dbReference type="ARBA" id="ARBA00022723"/>
    </source>
</evidence>
<dbReference type="FunFam" id="1.20.1110.10:FF:000065">
    <property type="entry name" value="Sarcoplasmic/endoplasmic reticulum calcium ATPase 1"/>
    <property type="match status" value="1"/>
</dbReference>
<dbReference type="SUPFAM" id="SSF81653">
    <property type="entry name" value="Calcium ATPase, transduction domain A"/>
    <property type="match status" value="1"/>
</dbReference>
<dbReference type="Gene3D" id="2.70.150.10">
    <property type="entry name" value="Calcium-transporting ATPase, cytoplasmic transduction domain A"/>
    <property type="match status" value="1"/>
</dbReference>
<evidence type="ECO:0000256" key="16">
    <source>
        <dbReference type="ARBA" id="ARBA00023136"/>
    </source>
</evidence>
<proteinExistence type="inferred from homology"/>
<feature type="transmembrane region" description="Helical" evidence="18">
    <location>
        <begin position="843"/>
        <end position="864"/>
    </location>
</feature>
<evidence type="ECO:0000256" key="12">
    <source>
        <dbReference type="ARBA" id="ARBA00022842"/>
    </source>
</evidence>
<dbReference type="GO" id="GO:0016887">
    <property type="term" value="F:ATP hydrolysis activity"/>
    <property type="evidence" value="ECO:0007669"/>
    <property type="project" value="InterPro"/>
</dbReference>
<dbReference type="InterPro" id="IPR059000">
    <property type="entry name" value="ATPase_P-type_domA"/>
</dbReference>
<dbReference type="NCBIfam" id="TIGR01517">
    <property type="entry name" value="ATPase-IIB_Ca"/>
    <property type="match status" value="1"/>
</dbReference>
<dbReference type="SFLD" id="SFLDF00027">
    <property type="entry name" value="p-type_atpase"/>
    <property type="match status" value="1"/>
</dbReference>
<dbReference type="Proteomes" id="UP000242850">
    <property type="component" value="Unassembled WGS sequence"/>
</dbReference>
<reference evidence="21" key="1">
    <citation type="submission" date="2016-10" db="EMBL/GenBank/DDBJ databases">
        <authorList>
            <person name="Varghese N."/>
            <person name="Submissions S."/>
        </authorList>
    </citation>
    <scope>NUCLEOTIDE SEQUENCE [LARGE SCALE GENOMIC DNA]</scope>
    <source>
        <strain evidence="21">DSM 5463</strain>
    </source>
</reference>
<feature type="transmembrane region" description="Helical" evidence="18">
    <location>
        <begin position="661"/>
        <end position="684"/>
    </location>
</feature>
<keyword evidence="11" id="KW-0067">ATP-binding</keyword>
<protein>
    <recommendedName>
        <fullName evidence="3">P-type Ca(2+) transporter</fullName>
        <ecNumber evidence="3">7.2.2.10</ecNumber>
    </recommendedName>
</protein>
<dbReference type="InterPro" id="IPR004014">
    <property type="entry name" value="ATPase_P-typ_cation-transptr_N"/>
</dbReference>
<organism evidence="20 21">
    <name type="scientific">Caloramator fervidus</name>
    <dbReference type="NCBI Taxonomy" id="29344"/>
    <lineage>
        <taxon>Bacteria</taxon>
        <taxon>Bacillati</taxon>
        <taxon>Bacillota</taxon>
        <taxon>Clostridia</taxon>
        <taxon>Eubacteriales</taxon>
        <taxon>Clostridiaceae</taxon>
        <taxon>Caloramator</taxon>
    </lineage>
</organism>
<dbReference type="SFLD" id="SFLDG00002">
    <property type="entry name" value="C1.7:_P-type_atpase_like"/>
    <property type="match status" value="1"/>
</dbReference>
<evidence type="ECO:0000313" key="21">
    <source>
        <dbReference type="Proteomes" id="UP000242850"/>
    </source>
</evidence>
<dbReference type="SUPFAM" id="SSF56784">
    <property type="entry name" value="HAD-like"/>
    <property type="match status" value="1"/>
</dbReference>
<dbReference type="NCBIfam" id="TIGR01116">
    <property type="entry name" value="ATPase-IIA1_Ca"/>
    <property type="match status" value="1"/>
</dbReference>
<dbReference type="InterPro" id="IPR006068">
    <property type="entry name" value="ATPase_P-typ_cation-transptr_C"/>
</dbReference>
<keyword evidence="6" id="KW-0109">Calcium transport</keyword>
<feature type="transmembrane region" description="Helical" evidence="18">
    <location>
        <begin position="810"/>
        <end position="831"/>
    </location>
</feature>
<dbReference type="FunFam" id="3.40.50.1000:FF:000028">
    <property type="entry name" value="Calcium-transporting P-type ATPase, putative"/>
    <property type="match status" value="1"/>
</dbReference>
<evidence type="ECO:0000256" key="2">
    <source>
        <dbReference type="ARBA" id="ARBA00005675"/>
    </source>
</evidence>
<gene>
    <name evidence="20" type="ORF">SAMN05660865_00923</name>
</gene>
<evidence type="ECO:0000256" key="9">
    <source>
        <dbReference type="ARBA" id="ARBA00022741"/>
    </source>
</evidence>
<feature type="transmembrane region" description="Helical" evidence="18">
    <location>
        <begin position="771"/>
        <end position="790"/>
    </location>
</feature>
<dbReference type="SMART" id="SM00831">
    <property type="entry name" value="Cation_ATPase_N"/>
    <property type="match status" value="1"/>
</dbReference>
<dbReference type="InterPro" id="IPR008250">
    <property type="entry name" value="ATPase_P-typ_transduc_dom_A_sf"/>
</dbReference>
<feature type="transmembrane region" description="Helical" evidence="18">
    <location>
        <begin position="733"/>
        <end position="755"/>
    </location>
</feature>
<keyword evidence="16 18" id="KW-0472">Membrane</keyword>
<dbReference type="PRINTS" id="PR00119">
    <property type="entry name" value="CATATPASE"/>
</dbReference>
<dbReference type="GO" id="GO:0005886">
    <property type="term" value="C:plasma membrane"/>
    <property type="evidence" value="ECO:0007669"/>
    <property type="project" value="UniProtKB-SubCell"/>
</dbReference>
<dbReference type="SUPFAM" id="SSF81665">
    <property type="entry name" value="Calcium ATPase, transmembrane domain M"/>
    <property type="match status" value="1"/>
</dbReference>
<keyword evidence="5" id="KW-1003">Cell membrane</keyword>
<dbReference type="OrthoDB" id="9760364at2"/>
<dbReference type="PROSITE" id="PS00154">
    <property type="entry name" value="ATPASE_E1_E2"/>
    <property type="match status" value="1"/>
</dbReference>
<evidence type="ECO:0000313" key="20">
    <source>
        <dbReference type="EMBL" id="SEF74867.1"/>
    </source>
</evidence>
<keyword evidence="8" id="KW-0479">Metal-binding</keyword>
<dbReference type="EMBL" id="FNUK01000009">
    <property type="protein sequence ID" value="SEF74867.1"/>
    <property type="molecule type" value="Genomic_DNA"/>
</dbReference>